<dbReference type="PANTHER" id="PTHR33697:SF1">
    <property type="entry name" value="TUDOR_PWWP_MBT SUPERFAMILY PROTEIN"/>
    <property type="match status" value="1"/>
</dbReference>
<reference evidence="3" key="1">
    <citation type="submission" date="2019-10" db="EMBL/GenBank/DDBJ databases">
        <authorList>
            <person name="Zhang R."/>
            <person name="Pan Y."/>
            <person name="Wang J."/>
            <person name="Ma R."/>
            <person name="Yu S."/>
        </authorList>
    </citation>
    <scope>NUCLEOTIDE SEQUENCE</scope>
    <source>
        <strain evidence="3">LA-IB0</strain>
        <tissue evidence="3">Leaf</tissue>
    </source>
</reference>
<evidence type="ECO:0000259" key="2">
    <source>
        <dbReference type="PROSITE" id="PS50812"/>
    </source>
</evidence>
<dbReference type="PROSITE" id="PS50812">
    <property type="entry name" value="PWWP"/>
    <property type="match status" value="1"/>
</dbReference>
<evidence type="ECO:0000313" key="4">
    <source>
        <dbReference type="Proteomes" id="UP000826271"/>
    </source>
</evidence>
<feature type="compositionally biased region" description="Basic and acidic residues" evidence="1">
    <location>
        <begin position="201"/>
        <end position="213"/>
    </location>
</feature>
<comment type="caution">
    <text evidence="3">The sequence shown here is derived from an EMBL/GenBank/DDBJ whole genome shotgun (WGS) entry which is preliminary data.</text>
</comment>
<proteinExistence type="predicted"/>
<dbReference type="EMBL" id="WHWC01000007">
    <property type="protein sequence ID" value="KAG8380055.1"/>
    <property type="molecule type" value="Genomic_DNA"/>
</dbReference>
<feature type="compositionally biased region" description="Basic and acidic residues" evidence="1">
    <location>
        <begin position="259"/>
        <end position="268"/>
    </location>
</feature>
<keyword evidence="4" id="KW-1185">Reference proteome</keyword>
<accession>A0AAV6XLW4</accession>
<feature type="region of interest" description="Disordered" evidence="1">
    <location>
        <begin position="170"/>
        <end position="268"/>
    </location>
</feature>
<feature type="compositionally biased region" description="Basic and acidic residues" evidence="1">
    <location>
        <begin position="233"/>
        <end position="251"/>
    </location>
</feature>
<evidence type="ECO:0000313" key="3">
    <source>
        <dbReference type="EMBL" id="KAG8380055.1"/>
    </source>
</evidence>
<dbReference type="AlphaFoldDB" id="A0AAV6XLW4"/>
<feature type="domain" description="PWWP" evidence="2">
    <location>
        <begin position="16"/>
        <end position="81"/>
    </location>
</feature>
<gene>
    <name evidence="3" type="ORF">BUALT_Bualt07G0153700</name>
</gene>
<feature type="compositionally biased region" description="Low complexity" evidence="1">
    <location>
        <begin position="191"/>
        <end position="200"/>
    </location>
</feature>
<name>A0AAV6XLW4_9LAMI</name>
<dbReference type="PANTHER" id="PTHR33697">
    <property type="entry name" value="T17B22.17 PROTEIN-RELATED"/>
    <property type="match status" value="1"/>
</dbReference>
<dbReference type="InterPro" id="IPR000313">
    <property type="entry name" value="PWWP_dom"/>
</dbReference>
<feature type="region of interest" description="Disordered" evidence="1">
    <location>
        <begin position="404"/>
        <end position="426"/>
    </location>
</feature>
<sequence>MGSSGEDPNKGIDTSVGGLVWVRRRNGSWWPGRILGVDELPEGCVPTPRSGTPVKLLGREDASVCHDIVKGYGRYIIYVWIGCSCGVKEQIVNKLLNLCWHFDMNPCRFSFRDWYNLEKSKRVKAFRCGEYDACIEKAKASASNLSKKAVKYARREDAILHALELESARFGNDHPDFSSIPNTQEEEQNPNDESPSSSQESQEREDIDEKLSSSDDDSDSAPELSQSGVSFEEPDHLDAIKEESKRWRTPNDSEDDGTEGVKRMRGLKDLGMGVKSSLKRKRSQVAHVHEFLKKKNRRRTLTKVLECTKMVSVPVVSEQLSSPTALESNESKKNNSLVINNNSDSTCENAISLNTFKNASDASLISKPKETEISSMVGSPDNEYSEKLFDVPLVAEERHSAGLSTVVSGPSQKTQVGAGALSSQSSHVETISLGNEEHNESGSTSSGTVDVHNISQRIEKGASEWQLKGKRNSRARKTDIDDEAETYMDSTRIFGGPHISDGGGHHVKSRPITDIQVDQFRGWSWNAPQKSNADMAAPQRLLPYRQSRFTVNPKYDSSDFSLRHHIAPSGLYDVTVEVKTSHRPQRVPYISLMSKLNGQPIIGHPIAIEVLDDGYCDDILGFSECYSSSSELDYNPSDIITYQGLDMVYERRTRGRPPSKHRSLLTKSPKTRRNGLLSKKIRKLSSLTGSHCQQEDQKPVVEKLKGPSIACVPLQIVFSRINAALNSSMRPAPRLAEMNGL</sequence>
<dbReference type="CDD" id="cd05162">
    <property type="entry name" value="PWWP"/>
    <property type="match status" value="1"/>
</dbReference>
<protein>
    <recommendedName>
        <fullName evidence="2">PWWP domain-containing protein</fullName>
    </recommendedName>
</protein>
<dbReference type="SUPFAM" id="SSF63748">
    <property type="entry name" value="Tudor/PWWP/MBT"/>
    <property type="match status" value="1"/>
</dbReference>
<dbReference type="InterPro" id="IPR044679">
    <property type="entry name" value="PWWP2-like"/>
</dbReference>
<organism evidence="3 4">
    <name type="scientific">Buddleja alternifolia</name>
    <dbReference type="NCBI Taxonomy" id="168488"/>
    <lineage>
        <taxon>Eukaryota</taxon>
        <taxon>Viridiplantae</taxon>
        <taxon>Streptophyta</taxon>
        <taxon>Embryophyta</taxon>
        <taxon>Tracheophyta</taxon>
        <taxon>Spermatophyta</taxon>
        <taxon>Magnoliopsida</taxon>
        <taxon>eudicotyledons</taxon>
        <taxon>Gunneridae</taxon>
        <taxon>Pentapetalae</taxon>
        <taxon>asterids</taxon>
        <taxon>lamiids</taxon>
        <taxon>Lamiales</taxon>
        <taxon>Scrophulariaceae</taxon>
        <taxon>Buddlejeae</taxon>
        <taxon>Buddleja</taxon>
    </lineage>
</organism>
<dbReference type="Proteomes" id="UP000826271">
    <property type="component" value="Unassembled WGS sequence"/>
</dbReference>
<evidence type="ECO:0000256" key="1">
    <source>
        <dbReference type="SAM" id="MobiDB-lite"/>
    </source>
</evidence>